<reference evidence="2" key="1">
    <citation type="journal article" date="2023" name="G3 (Bethesda)">
        <title>A reference genome for the long-term kleptoplast-retaining sea slug Elysia crispata morphotype clarki.</title>
        <authorList>
            <person name="Eastman K.E."/>
            <person name="Pendleton A.L."/>
            <person name="Shaikh M.A."/>
            <person name="Suttiyut T."/>
            <person name="Ogas R."/>
            <person name="Tomko P."/>
            <person name="Gavelis G."/>
            <person name="Widhalm J.R."/>
            <person name="Wisecaver J.H."/>
        </authorList>
    </citation>
    <scope>NUCLEOTIDE SEQUENCE</scope>
    <source>
        <strain evidence="2">ECLA1</strain>
    </source>
</reference>
<feature type="compositionally biased region" description="Basic and acidic residues" evidence="1">
    <location>
        <begin position="36"/>
        <end position="46"/>
    </location>
</feature>
<comment type="caution">
    <text evidence="2">The sequence shown here is derived from an EMBL/GenBank/DDBJ whole genome shotgun (WGS) entry which is preliminary data.</text>
</comment>
<protein>
    <submittedName>
        <fullName evidence="2">Uncharacterized protein</fullName>
    </submittedName>
</protein>
<sequence length="95" mass="10373">MPHKQARGGGDGAAFWRVSNQRSVKSCGATPSPAPRQKDNRPDGIRRRTKKNTKIYCVEVLACWTCLAYSFREVNAAHVGLAPPPLSSFPPTPLP</sequence>
<evidence type="ECO:0000313" key="3">
    <source>
        <dbReference type="Proteomes" id="UP001283361"/>
    </source>
</evidence>
<dbReference type="AlphaFoldDB" id="A0AAE0Z9L2"/>
<proteinExistence type="predicted"/>
<evidence type="ECO:0000313" key="2">
    <source>
        <dbReference type="EMBL" id="KAK3764546.1"/>
    </source>
</evidence>
<evidence type="ECO:0000256" key="1">
    <source>
        <dbReference type="SAM" id="MobiDB-lite"/>
    </source>
</evidence>
<gene>
    <name evidence="2" type="ORF">RRG08_040567</name>
</gene>
<organism evidence="2 3">
    <name type="scientific">Elysia crispata</name>
    <name type="common">lettuce slug</name>
    <dbReference type="NCBI Taxonomy" id="231223"/>
    <lineage>
        <taxon>Eukaryota</taxon>
        <taxon>Metazoa</taxon>
        <taxon>Spiralia</taxon>
        <taxon>Lophotrochozoa</taxon>
        <taxon>Mollusca</taxon>
        <taxon>Gastropoda</taxon>
        <taxon>Heterobranchia</taxon>
        <taxon>Euthyneura</taxon>
        <taxon>Panpulmonata</taxon>
        <taxon>Sacoglossa</taxon>
        <taxon>Placobranchoidea</taxon>
        <taxon>Plakobranchidae</taxon>
        <taxon>Elysia</taxon>
    </lineage>
</organism>
<accession>A0AAE0Z9L2</accession>
<keyword evidence="3" id="KW-1185">Reference proteome</keyword>
<name>A0AAE0Z9L2_9GAST</name>
<dbReference type="EMBL" id="JAWDGP010004431">
    <property type="protein sequence ID" value="KAK3764546.1"/>
    <property type="molecule type" value="Genomic_DNA"/>
</dbReference>
<feature type="region of interest" description="Disordered" evidence="1">
    <location>
        <begin position="23"/>
        <end position="48"/>
    </location>
</feature>
<dbReference type="Proteomes" id="UP001283361">
    <property type="component" value="Unassembled WGS sequence"/>
</dbReference>